<dbReference type="Gene3D" id="3.80.10.10">
    <property type="entry name" value="Ribonuclease Inhibitor"/>
    <property type="match status" value="1"/>
</dbReference>
<feature type="chain" id="PRO_5042096973" description="F-box domain-containing protein" evidence="1">
    <location>
        <begin position="21"/>
        <end position="444"/>
    </location>
</feature>
<protein>
    <recommendedName>
        <fullName evidence="4">F-box domain-containing protein</fullName>
    </recommendedName>
</protein>
<comment type="caution">
    <text evidence="2">The sequence shown here is derived from an EMBL/GenBank/DDBJ whole genome shotgun (WGS) entry which is preliminary data.</text>
</comment>
<evidence type="ECO:0000313" key="2">
    <source>
        <dbReference type="EMBL" id="KAJ3492196.1"/>
    </source>
</evidence>
<evidence type="ECO:0000313" key="3">
    <source>
        <dbReference type="Proteomes" id="UP001212997"/>
    </source>
</evidence>
<accession>A0AAD5VFA9</accession>
<dbReference type="EMBL" id="JANAWD010000002">
    <property type="protein sequence ID" value="KAJ3492196.1"/>
    <property type="molecule type" value="Genomic_DNA"/>
</dbReference>
<proteinExistence type="predicted"/>
<gene>
    <name evidence="2" type="ORF">NLI96_g139</name>
</gene>
<keyword evidence="1" id="KW-0732">Signal</keyword>
<dbReference type="Proteomes" id="UP001212997">
    <property type="component" value="Unassembled WGS sequence"/>
</dbReference>
<sequence length="444" mass="50724">MLFVGCSLAIVSVLLLATDGEPRIQEVITYELSSSPRPKRVIGQTNLKRIGGSEYYHYGRKTMHLPPELVDEIIDYLWDNVRSLRACCLTHRTWLPRSRFHLFRSIRFRKYGIDASTLRSQPHIARCVREVTIEGDVYPEVTNSTLVDIGKVESLHLEANKTHWSDVQRGLCRSQLPCFPRLKELTLQKVYFRSFAEMISTIRQYQRLNSLSLDFEDWKYPAANIPDPNMVLSLPPLQRLQMRVNLVGSLPGPIPQILLNSAGAGLRHLTFDILTTPSRPPGKYPDRELSLMGHTNLSHNTSLESLTLRFPWCIRAPWISSKEEQSMFSAVLSRIHSPKFRDLTLHISIPPTAYNDSRWLRRLDMRALDYIVPATKPSGKTLSLLPREDAKRAEGVAKKLKSVTLKLAFSRAMDVREFDIIEKAIAAQLPNLKSKGILRILHVE</sequence>
<name>A0AAD5VFA9_9APHY</name>
<keyword evidence="3" id="KW-1185">Reference proteome</keyword>
<evidence type="ECO:0008006" key="4">
    <source>
        <dbReference type="Google" id="ProtNLM"/>
    </source>
</evidence>
<dbReference type="AlphaFoldDB" id="A0AAD5VFA9"/>
<organism evidence="2 3">
    <name type="scientific">Meripilus lineatus</name>
    <dbReference type="NCBI Taxonomy" id="2056292"/>
    <lineage>
        <taxon>Eukaryota</taxon>
        <taxon>Fungi</taxon>
        <taxon>Dikarya</taxon>
        <taxon>Basidiomycota</taxon>
        <taxon>Agaricomycotina</taxon>
        <taxon>Agaricomycetes</taxon>
        <taxon>Polyporales</taxon>
        <taxon>Meripilaceae</taxon>
        <taxon>Meripilus</taxon>
    </lineage>
</organism>
<reference evidence="2" key="1">
    <citation type="submission" date="2022-07" db="EMBL/GenBank/DDBJ databases">
        <title>Genome Sequence of Physisporinus lineatus.</title>
        <authorList>
            <person name="Buettner E."/>
        </authorList>
    </citation>
    <scope>NUCLEOTIDE SEQUENCE</scope>
    <source>
        <strain evidence="2">VT162</strain>
    </source>
</reference>
<evidence type="ECO:0000256" key="1">
    <source>
        <dbReference type="SAM" id="SignalP"/>
    </source>
</evidence>
<feature type="signal peptide" evidence="1">
    <location>
        <begin position="1"/>
        <end position="20"/>
    </location>
</feature>
<dbReference type="InterPro" id="IPR032675">
    <property type="entry name" value="LRR_dom_sf"/>
</dbReference>